<gene>
    <name evidence="2" type="ORF">FVO59_07635</name>
</gene>
<proteinExistence type="predicted"/>
<evidence type="ECO:0000313" key="2">
    <source>
        <dbReference type="EMBL" id="QMU97112.1"/>
    </source>
</evidence>
<keyword evidence="1" id="KW-0732">Signal</keyword>
<name>A0A7D7WF26_9MICO</name>
<evidence type="ECO:0000313" key="3">
    <source>
        <dbReference type="Proteomes" id="UP000515708"/>
    </source>
</evidence>
<evidence type="ECO:0000256" key="1">
    <source>
        <dbReference type="SAM" id="SignalP"/>
    </source>
</evidence>
<protein>
    <recommendedName>
        <fullName evidence="4">Secreted protein</fullName>
    </recommendedName>
</protein>
<accession>A0A7D7WF26</accession>
<sequence>MRRGAVIAIAVLTAVAVSGCTPPPPSGLSVEPGEDFPGTCMPPELSWPTDFLESLVSENDAVDGELVGLRLVYIDDEWAWRLRSRSPQQDWAGDPIDDPSSGRESLVTTRELRTLRTYQVTLTEAEQLPTASGALAAATESGETWPSPLIIDMTRAIESGRAVWRVTTCDTATNEHTVITVD</sequence>
<dbReference type="AlphaFoldDB" id="A0A7D7WF26"/>
<organism evidence="2 3">
    <name type="scientific">Microbacterium esteraromaticum</name>
    <dbReference type="NCBI Taxonomy" id="57043"/>
    <lineage>
        <taxon>Bacteria</taxon>
        <taxon>Bacillati</taxon>
        <taxon>Actinomycetota</taxon>
        <taxon>Actinomycetes</taxon>
        <taxon>Micrococcales</taxon>
        <taxon>Microbacteriaceae</taxon>
        <taxon>Microbacterium</taxon>
    </lineage>
</organism>
<evidence type="ECO:0008006" key="4">
    <source>
        <dbReference type="Google" id="ProtNLM"/>
    </source>
</evidence>
<feature type="chain" id="PRO_5027679845" description="Secreted protein" evidence="1">
    <location>
        <begin position="20"/>
        <end position="182"/>
    </location>
</feature>
<feature type="signal peptide" evidence="1">
    <location>
        <begin position="1"/>
        <end position="19"/>
    </location>
</feature>
<reference evidence="2 3" key="1">
    <citation type="journal article" date="2020" name="Front. Microbiol.">
        <title>Design of Bacterial Strain-Specific qPCR Assays Using NGS Data and Publicly Available Resources and Its Application to Track Biocontrol Strains.</title>
        <authorList>
            <person name="Hernandez I."/>
            <person name="Sant C."/>
            <person name="Martinez R."/>
            <person name="Fernandez C."/>
        </authorList>
    </citation>
    <scope>NUCLEOTIDE SEQUENCE [LARGE SCALE GENOMIC DNA]</scope>
    <source>
        <strain evidence="2 3">B24</strain>
    </source>
</reference>
<dbReference type="RefSeq" id="WP_182256259.1">
    <property type="nucleotide sequence ID" value="NZ_CP043732.1"/>
</dbReference>
<dbReference type="EMBL" id="CP043732">
    <property type="protein sequence ID" value="QMU97112.1"/>
    <property type="molecule type" value="Genomic_DNA"/>
</dbReference>
<dbReference type="PROSITE" id="PS51257">
    <property type="entry name" value="PROKAR_LIPOPROTEIN"/>
    <property type="match status" value="1"/>
</dbReference>
<dbReference type="Proteomes" id="UP000515708">
    <property type="component" value="Chromosome"/>
</dbReference>